<dbReference type="AlphaFoldDB" id="A0A2M7M0R1"/>
<evidence type="ECO:0000313" key="1">
    <source>
        <dbReference type="EMBL" id="PIX74077.1"/>
    </source>
</evidence>
<sequence length="158" mass="18172">MKSPEIQNQVQNELKGLLNLWSRNCYGDELMQQLSLVNIGVLEISRRCTTSPEVVLDNLPPVINLDGLSIKPVVRQGNVPIKKILRNSVGEPPIKGLRNGPKRFDYRKFEGILRQEKTARKRLGFREITPEMEEQKEAKRKEKERLPVQGTQFVNQLV</sequence>
<evidence type="ECO:0000313" key="2">
    <source>
        <dbReference type="Proteomes" id="UP000229708"/>
    </source>
</evidence>
<gene>
    <name evidence="1" type="ORF">COZ39_01090</name>
</gene>
<dbReference type="EMBL" id="PFJI01000050">
    <property type="protein sequence ID" value="PIX74077.1"/>
    <property type="molecule type" value="Genomic_DNA"/>
</dbReference>
<organism evidence="1 2">
    <name type="scientific">Candidatus Roizmanbacteria bacterium CG_4_10_14_3_um_filter_33_21</name>
    <dbReference type="NCBI Taxonomy" id="1974830"/>
    <lineage>
        <taxon>Bacteria</taxon>
        <taxon>Candidatus Roizmaniibacteriota</taxon>
    </lineage>
</organism>
<comment type="caution">
    <text evidence="1">The sequence shown here is derived from an EMBL/GenBank/DDBJ whole genome shotgun (WGS) entry which is preliminary data.</text>
</comment>
<reference evidence="2" key="1">
    <citation type="submission" date="2017-09" db="EMBL/GenBank/DDBJ databases">
        <title>Depth-based differentiation of microbial function through sediment-hosted aquifers and enrichment of novel symbionts in the deep terrestrial subsurface.</title>
        <authorList>
            <person name="Probst A.J."/>
            <person name="Ladd B."/>
            <person name="Jarett J.K."/>
            <person name="Geller-Mcgrath D.E."/>
            <person name="Sieber C.M.K."/>
            <person name="Emerson J.B."/>
            <person name="Anantharaman K."/>
            <person name="Thomas B.C."/>
            <person name="Malmstrom R."/>
            <person name="Stieglmeier M."/>
            <person name="Klingl A."/>
            <person name="Woyke T."/>
            <person name="Ryan C.M."/>
            <person name="Banfield J.F."/>
        </authorList>
    </citation>
    <scope>NUCLEOTIDE SEQUENCE [LARGE SCALE GENOMIC DNA]</scope>
</reference>
<protein>
    <submittedName>
        <fullName evidence="1">Uncharacterized protein</fullName>
    </submittedName>
</protein>
<dbReference type="Proteomes" id="UP000229708">
    <property type="component" value="Unassembled WGS sequence"/>
</dbReference>
<name>A0A2M7M0R1_9BACT</name>
<proteinExistence type="predicted"/>
<accession>A0A2M7M0R1</accession>